<reference evidence="1 2" key="1">
    <citation type="journal article" date="2014" name="Genome Announc.">
        <title>Draft genome sequences of the altered schaedler flora, a defined bacterial community from gnotobiotic mice.</title>
        <authorList>
            <person name="Wannemuehler M.J."/>
            <person name="Overstreet A.M."/>
            <person name="Ward D.V."/>
            <person name="Phillips G.J."/>
        </authorList>
    </citation>
    <scope>NUCLEOTIDE SEQUENCE [LARGE SCALE GENOMIC DNA]</scope>
    <source>
        <strain evidence="1 2">ASF492</strain>
    </source>
</reference>
<comment type="caution">
    <text evidence="1">The sequence shown here is derived from an EMBL/GenBank/DDBJ whole genome shotgun (WGS) entry which is preliminary data.</text>
</comment>
<dbReference type="STRING" id="1235802.C823_00886"/>
<protein>
    <submittedName>
        <fullName evidence="1">Uncharacterized protein</fullName>
    </submittedName>
</protein>
<evidence type="ECO:0000313" key="1">
    <source>
        <dbReference type="EMBL" id="EMZ36518.1"/>
    </source>
</evidence>
<dbReference type="Proteomes" id="UP000012589">
    <property type="component" value="Unassembled WGS sequence"/>
</dbReference>
<evidence type="ECO:0000313" key="2">
    <source>
        <dbReference type="Proteomes" id="UP000012589"/>
    </source>
</evidence>
<dbReference type="eggNOG" id="ENOG50347JJ">
    <property type="taxonomic scope" value="Bacteria"/>
</dbReference>
<name>N2BDJ9_9FIRM</name>
<dbReference type="AlphaFoldDB" id="N2BDJ9"/>
<gene>
    <name evidence="1" type="ORF">C823_00886</name>
</gene>
<sequence>MTEHQWKELSKYFLDNGNRKLSTEEKEKIKLAIDQANSLNELLQVAFASLTIDAHR</sequence>
<dbReference type="EMBL" id="AQFT01000023">
    <property type="protein sequence ID" value="EMZ36518.1"/>
    <property type="molecule type" value="Genomic_DNA"/>
</dbReference>
<proteinExistence type="predicted"/>
<organism evidence="1 2">
    <name type="scientific">Eubacterium plexicaudatum ASF492</name>
    <dbReference type="NCBI Taxonomy" id="1235802"/>
    <lineage>
        <taxon>Bacteria</taxon>
        <taxon>Bacillati</taxon>
        <taxon>Bacillota</taxon>
        <taxon>Clostridia</taxon>
        <taxon>Eubacteriales</taxon>
        <taxon>Eubacteriaceae</taxon>
        <taxon>Eubacterium</taxon>
    </lineage>
</organism>
<dbReference type="HOGENOM" id="CLU_3044514_0_0_9"/>
<keyword evidence="2" id="KW-1185">Reference proteome</keyword>
<dbReference type="OrthoDB" id="9881546at2"/>
<accession>N2BDJ9</accession>